<gene>
    <name evidence="1" type="ORF">OA86_15105</name>
</gene>
<organism evidence="1 2">
    <name type="scientific">Kaistella jeonii</name>
    <dbReference type="NCBI Taxonomy" id="266749"/>
    <lineage>
        <taxon>Bacteria</taxon>
        <taxon>Pseudomonadati</taxon>
        <taxon>Bacteroidota</taxon>
        <taxon>Flavobacteriia</taxon>
        <taxon>Flavobacteriales</taxon>
        <taxon>Weeksellaceae</taxon>
        <taxon>Chryseobacterium group</taxon>
        <taxon>Kaistella</taxon>
    </lineage>
</organism>
<evidence type="ECO:0000313" key="1">
    <source>
        <dbReference type="EMBL" id="KIA82313.1"/>
    </source>
</evidence>
<protein>
    <submittedName>
        <fullName evidence="1">Uncharacterized protein</fullName>
    </submittedName>
</protein>
<accession>A0A0C1ER02</accession>
<proteinExistence type="predicted"/>
<sequence length="108" mass="12729">MKKLLSFLFLLLFTFVFSQNKKYMFVVIKGEEVTSVSTTKTWSDVVKVSDVIEVKNFNRDKQAYIENEIVKNFLLYTTFGNKVKSKKAYIFNSYYEASKKRDAFLFAE</sequence>
<reference evidence="1 2" key="1">
    <citation type="submission" date="2014-10" db="EMBL/GenBank/DDBJ databases">
        <title>Kaistella jeonii genome.</title>
        <authorList>
            <person name="Clayton J.T."/>
            <person name="Newman J.D."/>
        </authorList>
    </citation>
    <scope>NUCLEOTIDE SEQUENCE [LARGE SCALE GENOMIC DNA]</scope>
    <source>
        <strain evidence="1 2">DSM 17048</strain>
    </source>
</reference>
<comment type="caution">
    <text evidence="1">The sequence shown here is derived from an EMBL/GenBank/DDBJ whole genome shotgun (WGS) entry which is preliminary data.</text>
</comment>
<dbReference type="RefSeq" id="WP_039355165.1">
    <property type="nucleotide sequence ID" value="NZ_FOLA01000027.1"/>
</dbReference>
<name>A0A0C1ER02_9FLAO</name>
<dbReference type="EMBL" id="JSYL01000029">
    <property type="protein sequence ID" value="KIA82313.1"/>
    <property type="molecule type" value="Genomic_DNA"/>
</dbReference>
<evidence type="ECO:0000313" key="2">
    <source>
        <dbReference type="Proteomes" id="UP000031473"/>
    </source>
</evidence>
<dbReference type="Proteomes" id="UP000031473">
    <property type="component" value="Unassembled WGS sequence"/>
</dbReference>
<dbReference type="AlphaFoldDB" id="A0A0C1ER02"/>
<keyword evidence="2" id="KW-1185">Reference proteome</keyword>
<dbReference type="STRING" id="266749.SAMN05421876_1277"/>